<dbReference type="EMBL" id="JANJYI010000009">
    <property type="protein sequence ID" value="KAK2635124.1"/>
    <property type="molecule type" value="Genomic_DNA"/>
</dbReference>
<evidence type="ECO:0000313" key="2">
    <source>
        <dbReference type="Proteomes" id="UP001280121"/>
    </source>
</evidence>
<evidence type="ECO:0000313" key="1">
    <source>
        <dbReference type="EMBL" id="KAK2635124.1"/>
    </source>
</evidence>
<organism evidence="1 2">
    <name type="scientific">Dipteronia dyeriana</name>
    <dbReference type="NCBI Taxonomy" id="168575"/>
    <lineage>
        <taxon>Eukaryota</taxon>
        <taxon>Viridiplantae</taxon>
        <taxon>Streptophyta</taxon>
        <taxon>Embryophyta</taxon>
        <taxon>Tracheophyta</taxon>
        <taxon>Spermatophyta</taxon>
        <taxon>Magnoliopsida</taxon>
        <taxon>eudicotyledons</taxon>
        <taxon>Gunneridae</taxon>
        <taxon>Pentapetalae</taxon>
        <taxon>rosids</taxon>
        <taxon>malvids</taxon>
        <taxon>Sapindales</taxon>
        <taxon>Sapindaceae</taxon>
        <taxon>Hippocastanoideae</taxon>
        <taxon>Acereae</taxon>
        <taxon>Dipteronia</taxon>
    </lineage>
</organism>
<gene>
    <name evidence="1" type="ORF">Ddye_029916</name>
</gene>
<name>A0AAD9TFB0_9ROSI</name>
<evidence type="ECO:0008006" key="3">
    <source>
        <dbReference type="Google" id="ProtNLM"/>
    </source>
</evidence>
<reference evidence="1" key="1">
    <citation type="journal article" date="2023" name="Plant J.">
        <title>Genome sequences and population genomics provide insights into the demographic history, inbreeding, and mutation load of two 'living fossil' tree species of Dipteronia.</title>
        <authorList>
            <person name="Feng Y."/>
            <person name="Comes H.P."/>
            <person name="Chen J."/>
            <person name="Zhu S."/>
            <person name="Lu R."/>
            <person name="Zhang X."/>
            <person name="Li P."/>
            <person name="Qiu J."/>
            <person name="Olsen K.M."/>
            <person name="Qiu Y."/>
        </authorList>
    </citation>
    <scope>NUCLEOTIDE SEQUENCE</scope>
    <source>
        <strain evidence="1">KIB01</strain>
    </source>
</reference>
<accession>A0AAD9TFB0</accession>
<keyword evidence="2" id="KW-1185">Reference proteome</keyword>
<dbReference type="AlphaFoldDB" id="A0AAD9TFB0"/>
<comment type="caution">
    <text evidence="1">The sequence shown here is derived from an EMBL/GenBank/DDBJ whole genome shotgun (WGS) entry which is preliminary data.</text>
</comment>
<protein>
    <recommendedName>
        <fullName evidence="3">Reverse transcriptase domain-containing protein</fullName>
    </recommendedName>
</protein>
<dbReference type="Proteomes" id="UP001280121">
    <property type="component" value="Unassembled WGS sequence"/>
</dbReference>
<proteinExistence type="predicted"/>
<sequence>MVGFECMHTLRQKAKGKKGSMALKLDMTKAYDMVEWIFLKGMIRRLGLSELWISRIMDCVTSDRWIPHLSTFKVFSPHVLGEDTIVADLKIVNGEWIADLIRGSFSSEEADDIFGLPLCYSDLPDRLIWHFEKSESDALTVVDAIRSQVVPLADVGVIIHDIIREISICEIFSVAFVPRPANKIPFKTVNLTCTEGKKPLLPLKVFEEHKKTFVTLKDVEGHGNYIFIP</sequence>